<comment type="caution">
    <text evidence="3">The sequence shown here is derived from an EMBL/GenBank/DDBJ whole genome shotgun (WGS) entry which is preliminary data.</text>
</comment>
<dbReference type="Proteomes" id="UP001556367">
    <property type="component" value="Unassembled WGS sequence"/>
</dbReference>
<gene>
    <name evidence="3" type="ORF">HGRIS_010087</name>
</gene>
<dbReference type="Pfam" id="PF01399">
    <property type="entry name" value="PCI"/>
    <property type="match status" value="1"/>
</dbReference>
<feature type="domain" description="PCI" evidence="2">
    <location>
        <begin position="210"/>
        <end position="393"/>
    </location>
</feature>
<name>A0ABR3J369_9AGAR</name>
<organism evidence="3 4">
    <name type="scientific">Hohenbuehelia grisea</name>
    <dbReference type="NCBI Taxonomy" id="104357"/>
    <lineage>
        <taxon>Eukaryota</taxon>
        <taxon>Fungi</taxon>
        <taxon>Dikarya</taxon>
        <taxon>Basidiomycota</taxon>
        <taxon>Agaricomycotina</taxon>
        <taxon>Agaricomycetes</taxon>
        <taxon>Agaricomycetidae</taxon>
        <taxon>Agaricales</taxon>
        <taxon>Pleurotineae</taxon>
        <taxon>Pleurotaceae</taxon>
        <taxon>Hohenbuehelia</taxon>
    </lineage>
</organism>
<comment type="similarity">
    <text evidence="1">Belongs to the CSN12 family.</text>
</comment>
<dbReference type="InterPro" id="IPR036388">
    <property type="entry name" value="WH-like_DNA-bd_sf"/>
</dbReference>
<accession>A0ABR3J369</accession>
<dbReference type="PANTHER" id="PTHR12732:SF0">
    <property type="entry name" value="PCI DOMAIN-CONTAINING PROTEIN 2"/>
    <property type="match status" value="1"/>
</dbReference>
<reference evidence="4" key="1">
    <citation type="submission" date="2024-06" db="EMBL/GenBank/DDBJ databases">
        <title>Multi-omics analyses provide insights into the biosynthesis of the anticancer antibiotic pleurotin in Hohenbuehelia grisea.</title>
        <authorList>
            <person name="Weaver J.A."/>
            <person name="Alberti F."/>
        </authorList>
    </citation>
    <scope>NUCLEOTIDE SEQUENCE [LARGE SCALE GENOMIC DNA]</scope>
    <source>
        <strain evidence="4">T-177</strain>
    </source>
</reference>
<dbReference type="PROSITE" id="PS50250">
    <property type="entry name" value="PCI"/>
    <property type="match status" value="1"/>
</dbReference>
<sequence length="407" mass="46493">MDFSTYLAKINSALGTESGPNLAFLLRPTSPHGKDLVKEFRNPTPSSLSVYKGSIIAPWDDIAISYVLVCTHIAKKRSGDAFLQHTKLVKSFLEYFGGNSGWTLPALFSILRDLRDLAFDADLNAKYNNQPSQCMEEAARILNSAFTKCMNDRTSPQAYSRKWGVYYVVSLIFKSYFRVKTVSLARNILRALNNASDIPSLSLYPKSHQVTYRYYLGMLHFLDEDYVKSEQELTLAFNACHNEARSNIERILTYLLPLRIFKGQLPSSELLELFPVLHELYSPFVDAIRKGDISSYDAAMAKWEHRLLELNLWLTLEKARDICLRGLFRRVWVASNKSTRIPISMFHSALRISKSDDSVEEVECYLANMIYKGFMRGYISHEKQMVVLANVNSFPRLTDRQSPLASI</sequence>
<dbReference type="EMBL" id="JASNQZ010000012">
    <property type="protein sequence ID" value="KAL0950086.1"/>
    <property type="molecule type" value="Genomic_DNA"/>
</dbReference>
<dbReference type="PANTHER" id="PTHR12732">
    <property type="entry name" value="UNCHARACTERIZED PROTEASOME COMPONENT REGION PCI-CONTAINING"/>
    <property type="match status" value="1"/>
</dbReference>
<evidence type="ECO:0000313" key="3">
    <source>
        <dbReference type="EMBL" id="KAL0950086.1"/>
    </source>
</evidence>
<evidence type="ECO:0000313" key="4">
    <source>
        <dbReference type="Proteomes" id="UP001556367"/>
    </source>
</evidence>
<proteinExistence type="inferred from homology"/>
<dbReference type="SMART" id="SM00753">
    <property type="entry name" value="PAM"/>
    <property type="match status" value="1"/>
</dbReference>
<dbReference type="InterPro" id="IPR000717">
    <property type="entry name" value="PCI_dom"/>
</dbReference>
<dbReference type="Gene3D" id="1.10.10.10">
    <property type="entry name" value="Winged helix-like DNA-binding domain superfamily/Winged helix DNA-binding domain"/>
    <property type="match status" value="1"/>
</dbReference>
<keyword evidence="4" id="KW-1185">Reference proteome</keyword>
<evidence type="ECO:0000256" key="1">
    <source>
        <dbReference type="ARBA" id="ARBA00025771"/>
    </source>
</evidence>
<evidence type="ECO:0000259" key="2">
    <source>
        <dbReference type="PROSITE" id="PS50250"/>
    </source>
</evidence>
<dbReference type="InterPro" id="IPR045114">
    <property type="entry name" value="Csn12-like"/>
</dbReference>
<protein>
    <recommendedName>
        <fullName evidence="2">PCI domain-containing protein</fullName>
    </recommendedName>
</protein>